<accession>A0A3E2N099</accession>
<sequence length="115" mass="11698">MQVVVDGGVAVAAVGGHRRRGTPGPVGAAGDRRRQLRRVGLITDLPAVVESDSVGVVDDLGLVAEFHRLAEPALNGGKACRIPADNSCAALLSQYETVVAHSQLSGSAIYGVNGG</sequence>
<reference evidence="1 2" key="1">
    <citation type="journal article" date="2018" name="Sci. Rep.">
        <title>Extensive genomic diversity among Mycobacterium marinum strains revealed by whole genome sequencing.</title>
        <authorList>
            <person name="Das S."/>
            <person name="Pettersson B.M."/>
            <person name="Behra P.R."/>
            <person name="Mallick A."/>
            <person name="Cheramie M."/>
            <person name="Ramesh M."/>
            <person name="Shirreff L."/>
            <person name="DuCote T."/>
            <person name="Dasgupta S."/>
            <person name="Ennis D.G."/>
            <person name="Kirsebom L.A."/>
        </authorList>
    </citation>
    <scope>NUCLEOTIDE SEQUENCE [LARGE SCALE GENOMIC DNA]</scope>
    <source>
        <strain evidence="1 2">Davis1</strain>
    </source>
</reference>
<name>A0A3E2N099_MYCMR</name>
<dbReference type="EMBL" id="PEDF01000034">
    <property type="protein sequence ID" value="RFZ45668.1"/>
    <property type="molecule type" value="Genomic_DNA"/>
</dbReference>
<dbReference type="AlphaFoldDB" id="A0A3E2N099"/>
<proteinExistence type="predicted"/>
<gene>
    <name evidence="1" type="ORF">DAVIS_01127</name>
</gene>
<comment type="caution">
    <text evidence="1">The sequence shown here is derived from an EMBL/GenBank/DDBJ whole genome shotgun (WGS) entry which is preliminary data.</text>
</comment>
<evidence type="ECO:0000313" key="2">
    <source>
        <dbReference type="Proteomes" id="UP000257451"/>
    </source>
</evidence>
<dbReference type="Proteomes" id="UP000257451">
    <property type="component" value="Unassembled WGS sequence"/>
</dbReference>
<evidence type="ECO:0000313" key="1">
    <source>
        <dbReference type="EMBL" id="RFZ45668.1"/>
    </source>
</evidence>
<organism evidence="1 2">
    <name type="scientific">Mycobacterium marinum</name>
    <dbReference type="NCBI Taxonomy" id="1781"/>
    <lineage>
        <taxon>Bacteria</taxon>
        <taxon>Bacillati</taxon>
        <taxon>Actinomycetota</taxon>
        <taxon>Actinomycetes</taxon>
        <taxon>Mycobacteriales</taxon>
        <taxon>Mycobacteriaceae</taxon>
        <taxon>Mycobacterium</taxon>
        <taxon>Mycobacterium ulcerans group</taxon>
    </lineage>
</organism>
<protein>
    <submittedName>
        <fullName evidence="1">Uncharacterized protein</fullName>
    </submittedName>
</protein>